<dbReference type="HOGENOM" id="CLU_2299817_0_0_7"/>
<keyword evidence="1" id="KW-1133">Transmembrane helix</keyword>
<dbReference type="Proteomes" id="UP000007089">
    <property type="component" value="Chromosome"/>
</dbReference>
<dbReference type="EMBL" id="CP001359">
    <property type="protein sequence ID" value="ACL64295.1"/>
    <property type="molecule type" value="Genomic_DNA"/>
</dbReference>
<proteinExistence type="predicted"/>
<protein>
    <submittedName>
        <fullName evidence="2">Uncharacterized protein</fullName>
    </submittedName>
</protein>
<evidence type="ECO:0000313" key="2">
    <source>
        <dbReference type="EMBL" id="ACL64295.1"/>
    </source>
</evidence>
<feature type="transmembrane region" description="Helical" evidence="1">
    <location>
        <begin position="33"/>
        <end position="54"/>
    </location>
</feature>
<keyword evidence="3" id="KW-1185">Reference proteome</keyword>
<dbReference type="RefSeq" id="WP_012632298.1">
    <property type="nucleotide sequence ID" value="NC_011891.1"/>
</dbReference>
<gene>
    <name evidence="2" type="ordered locus">A2cp1_0944</name>
</gene>
<dbReference type="AlphaFoldDB" id="B8JEG9"/>
<evidence type="ECO:0000256" key="1">
    <source>
        <dbReference type="SAM" id="Phobius"/>
    </source>
</evidence>
<organism evidence="2 3">
    <name type="scientific">Anaeromyxobacter dehalogenans (strain ATCC BAA-258 / DSM 21875 / 2CP-1)</name>
    <dbReference type="NCBI Taxonomy" id="455488"/>
    <lineage>
        <taxon>Bacteria</taxon>
        <taxon>Pseudomonadati</taxon>
        <taxon>Myxococcota</taxon>
        <taxon>Myxococcia</taxon>
        <taxon>Myxococcales</taxon>
        <taxon>Cystobacterineae</taxon>
        <taxon>Anaeromyxobacteraceae</taxon>
        <taxon>Anaeromyxobacter</taxon>
    </lineage>
</organism>
<accession>B8JEG9</accession>
<sequence length="100" mass="10567">MATVTPRLHAVAAHGRPRVDVPVPGDEGTLEDLLLIGTLFAIACLPLVGAAAHFGQWTQGELGLAAAGTLFTGRHLWASAGSSIRAGKRRHRRDRSEHVA</sequence>
<keyword evidence="1" id="KW-0472">Membrane</keyword>
<keyword evidence="1" id="KW-0812">Transmembrane</keyword>
<reference evidence="2" key="1">
    <citation type="submission" date="2009-01" db="EMBL/GenBank/DDBJ databases">
        <title>Complete sequence of Anaeromyxobacter dehalogenans 2CP-1.</title>
        <authorList>
            <consortium name="US DOE Joint Genome Institute"/>
            <person name="Lucas S."/>
            <person name="Copeland A."/>
            <person name="Lapidus A."/>
            <person name="Glavina del Rio T."/>
            <person name="Dalin E."/>
            <person name="Tice H."/>
            <person name="Bruce D."/>
            <person name="Goodwin L."/>
            <person name="Pitluck S."/>
            <person name="Saunders E."/>
            <person name="Brettin T."/>
            <person name="Detter J.C."/>
            <person name="Han C."/>
            <person name="Larimer F."/>
            <person name="Land M."/>
            <person name="Hauser L."/>
            <person name="Kyrpides N."/>
            <person name="Ovchinnikova G."/>
            <person name="Beliaev A.S."/>
            <person name="Richardson P."/>
        </authorList>
    </citation>
    <scope>NUCLEOTIDE SEQUENCE</scope>
    <source>
        <strain evidence="2">2CP-1</strain>
    </source>
</reference>
<name>B8JEG9_ANAD2</name>
<evidence type="ECO:0000313" key="3">
    <source>
        <dbReference type="Proteomes" id="UP000007089"/>
    </source>
</evidence>
<dbReference type="KEGG" id="acp:A2cp1_0944"/>